<dbReference type="PROSITE" id="PS00028">
    <property type="entry name" value="ZINC_FINGER_C2H2_1"/>
    <property type="match status" value="1"/>
</dbReference>
<dbReference type="Proteomes" id="UP000235672">
    <property type="component" value="Unassembled WGS sequence"/>
</dbReference>
<evidence type="ECO:0000313" key="4">
    <source>
        <dbReference type="Proteomes" id="UP000235672"/>
    </source>
</evidence>
<dbReference type="SMART" id="SM00355">
    <property type="entry name" value="ZnF_C2H2"/>
    <property type="match status" value="2"/>
</dbReference>
<sequence>MAKRSREDFEPSSPESESTRESTPSSRTIIHPGSTLAASNTSKIVHLDSESGEAPPVTEMRCSLPGHRQTLSFASFDEYDVHYAKAHTNRCVECRRNFPTEHFLNLHIEENHDALVSVRRERGEKTYSCFVEDCDRKCSTPQKRRMHLIDKHMFPKDYDFYVVNDGIDRRSSMLRSGKHRRRSSAAQHMTAIEERRRRSSTLEAGPSEKQEGGETEIVEEETPETATGGPKDIDIDVLSGAMSALKFVPPSVRFGRGGGRARGGFSRS</sequence>
<dbReference type="InterPro" id="IPR039258">
    <property type="entry name" value="ZNF511"/>
</dbReference>
<evidence type="ECO:0000259" key="2">
    <source>
        <dbReference type="PROSITE" id="PS00028"/>
    </source>
</evidence>
<protein>
    <recommendedName>
        <fullName evidence="2">C2H2-type domain-containing protein</fullName>
    </recommendedName>
</protein>
<dbReference type="AlphaFoldDB" id="A0A2J6QPR9"/>
<reference evidence="3 4" key="1">
    <citation type="submission" date="2016-05" db="EMBL/GenBank/DDBJ databases">
        <title>A degradative enzymes factory behind the ericoid mycorrhizal symbiosis.</title>
        <authorList>
            <consortium name="DOE Joint Genome Institute"/>
            <person name="Martino E."/>
            <person name="Morin E."/>
            <person name="Grelet G."/>
            <person name="Kuo A."/>
            <person name="Kohler A."/>
            <person name="Daghino S."/>
            <person name="Barry K."/>
            <person name="Choi C."/>
            <person name="Cichocki N."/>
            <person name="Clum A."/>
            <person name="Copeland A."/>
            <person name="Hainaut M."/>
            <person name="Haridas S."/>
            <person name="Labutti K."/>
            <person name="Lindquist E."/>
            <person name="Lipzen A."/>
            <person name="Khouja H.-R."/>
            <person name="Murat C."/>
            <person name="Ohm R."/>
            <person name="Olson A."/>
            <person name="Spatafora J."/>
            <person name="Veneault-Fourrey C."/>
            <person name="Henrissat B."/>
            <person name="Grigoriev I."/>
            <person name="Martin F."/>
            <person name="Perotto S."/>
        </authorList>
    </citation>
    <scope>NUCLEOTIDE SEQUENCE [LARGE SCALE GENOMIC DNA]</scope>
    <source>
        <strain evidence="3 4">UAMH 7357</strain>
    </source>
</reference>
<proteinExistence type="predicted"/>
<keyword evidence="4" id="KW-1185">Reference proteome</keyword>
<dbReference type="InterPro" id="IPR013087">
    <property type="entry name" value="Znf_C2H2_type"/>
</dbReference>
<feature type="compositionally biased region" description="Acidic residues" evidence="1">
    <location>
        <begin position="213"/>
        <end position="223"/>
    </location>
</feature>
<feature type="region of interest" description="Disordered" evidence="1">
    <location>
        <begin position="1"/>
        <end position="38"/>
    </location>
</feature>
<feature type="domain" description="C2H2-type" evidence="2">
    <location>
        <begin position="91"/>
        <end position="112"/>
    </location>
</feature>
<feature type="region of interest" description="Disordered" evidence="1">
    <location>
        <begin position="172"/>
        <end position="234"/>
    </location>
</feature>
<dbReference type="EMBL" id="KZ613464">
    <property type="protein sequence ID" value="PMD28249.1"/>
    <property type="molecule type" value="Genomic_DNA"/>
</dbReference>
<feature type="region of interest" description="Disordered" evidence="1">
    <location>
        <begin position="249"/>
        <end position="268"/>
    </location>
</feature>
<dbReference type="PANTHER" id="PTHR21354">
    <property type="entry name" value="ZINC FINGER PROTEIN 511"/>
    <property type="match status" value="1"/>
</dbReference>
<feature type="compositionally biased region" description="Low complexity" evidence="1">
    <location>
        <begin position="11"/>
        <end position="28"/>
    </location>
</feature>
<evidence type="ECO:0000256" key="1">
    <source>
        <dbReference type="SAM" id="MobiDB-lite"/>
    </source>
</evidence>
<dbReference type="OrthoDB" id="18440at2759"/>
<dbReference type="PANTHER" id="PTHR21354:SF0">
    <property type="entry name" value="ZINC FINGER PROTEIN 511"/>
    <property type="match status" value="1"/>
</dbReference>
<organism evidence="3 4">
    <name type="scientific">Hyaloscypha hepaticicola</name>
    <dbReference type="NCBI Taxonomy" id="2082293"/>
    <lineage>
        <taxon>Eukaryota</taxon>
        <taxon>Fungi</taxon>
        <taxon>Dikarya</taxon>
        <taxon>Ascomycota</taxon>
        <taxon>Pezizomycotina</taxon>
        <taxon>Leotiomycetes</taxon>
        <taxon>Helotiales</taxon>
        <taxon>Hyaloscyphaceae</taxon>
        <taxon>Hyaloscypha</taxon>
    </lineage>
</organism>
<gene>
    <name evidence="3" type="ORF">NA56DRAFT_714033</name>
</gene>
<name>A0A2J6QPR9_9HELO</name>
<accession>A0A2J6QPR9</accession>
<evidence type="ECO:0000313" key="3">
    <source>
        <dbReference type="EMBL" id="PMD28249.1"/>
    </source>
</evidence>